<dbReference type="Proteomes" id="UP000308267">
    <property type="component" value="Unassembled WGS sequence"/>
</dbReference>
<dbReference type="GO" id="GO:0034087">
    <property type="term" value="P:establishment of mitotic sister chromatid cohesion"/>
    <property type="evidence" value="ECO:0007669"/>
    <property type="project" value="TreeGrafter"/>
</dbReference>
<keyword evidence="1" id="KW-0677">Repeat</keyword>
<evidence type="ECO:0000256" key="2">
    <source>
        <dbReference type="SAM" id="MobiDB-lite"/>
    </source>
</evidence>
<feature type="compositionally biased region" description="Low complexity" evidence="2">
    <location>
        <begin position="656"/>
        <end position="680"/>
    </location>
</feature>
<evidence type="ECO:0000259" key="3">
    <source>
        <dbReference type="Pfam" id="PF12830"/>
    </source>
</evidence>
<dbReference type="GO" id="GO:0090694">
    <property type="term" value="C:Scc2-Scc4 cohesin loading complex"/>
    <property type="evidence" value="ECO:0007669"/>
    <property type="project" value="TreeGrafter"/>
</dbReference>
<dbReference type="GO" id="GO:0140588">
    <property type="term" value="P:chromatin looping"/>
    <property type="evidence" value="ECO:0007669"/>
    <property type="project" value="InterPro"/>
</dbReference>
<feature type="compositionally biased region" description="Polar residues" evidence="2">
    <location>
        <begin position="138"/>
        <end position="161"/>
    </location>
</feature>
<keyword evidence="1" id="KW-0131">Cell cycle</keyword>
<sequence>MSQSPQSVPSNYSSYPATPGGGLPSISSVQTNHVSSVVASPSHLIKGVNSRSTLPSPSVRLFDNLESRTDTHEPNLEDQPRIAAHGLAAYLPRSSSMRQQAATEDDIRTRPLLEDPRSTSPQVPSSNAEFCGPHSAGASDSGSRPQSTCKGVHRSTSNTLENADRYSNGVTPQKSGNRGRSSGGKPRGGGRRRRTELEELCNWNINDRSQPSVDFKIGSLPPLPDERQVTELAANGQSSPNALLGISSSADNSVVPISENSSNRQSPNVHGIFTEALVERVKRRRQLESQKRQNHQLEPVITRSSEGSPASTLSPMCSTSKSAQDSERSRAGKQNSSFCVASADHRRRSSQRSHDDGGTADICGTNNRFRRSKSSGSDSSVSPSTTPLSSVRSFKHDGSISSYSGSVPPNASFHPRSHVQVETGDRPHDHCDTNNHLSCDPPSAATPVVLKSPSSNFGTESCEKRRRRVLMSDEEELKLLPSEINSQVHLPPKLGEVQVKPYRTTEGSVSNSKVSNSSASPTPPTLLPLNSPSLLTNPWATRDSSSSHQRDDNRKSHHFRNRSTNSDHNTPMGSLNGNRSSPSPIKKQGRGRPRKRPETRGADHSCAASAGALSSVASGDQSHRRLIALPTVPVKSSNPYAAGVDVTVTNTSMPFTGPSATDSDDGSSSPSDEQSTCSISSICSPPVPCERDLSYTSDQRCLTPSTLPYTHSSAMEDSAPEETAWTPSGAPSRIHDEPDNAQNDNPSSLDQSSDVDSSCSELSLASKLSPLSSISAAFSAGEDPDAGSVDNDSDVERIHNDDIVTAASVLAQFTARLGKILRRVEELDLLKLAYDISMRKTKVAAGGDEFENEIKCVDLVPDAVRLSRHELNVLYTESAQVRLAGSMYTIPTGRLVRFLTLILVNMQAGTHASLLPLSPDEVILYLEGRNRQRYESGRRTLADQISESVLWSNPEWSAVLVGLDSARIALNVIAAPDMPRPLLMEDLVDGIVSIVRHVLDGVVCKLPALSGMDRPADRTSGLSSKTLWNFTVECIGYRVSQILAVLSCLVRFQPGRFTDNLVIRLTGLSLAIPLHCLKTGQSVDRDPKRLSAQMFKRMLVVASAAATDSKSSNQNRNGPTAGASRLWLLVWPNHLQRASLALLSGLYSQYESHCKLIVDEIFSTLLNVSPLSSGETANEPLDSTHSPTSNDRATARTFRLLSSKWFYMVSKNSKNSASSTNGTGESSVNDRKFLRVHALTALFLSLTQSLIQAPGSPPTSSTSGGGGGSSTSATRRLSVCSSSDHQVVGENSQFCKDEKQVLLSYSTCMRHAQYLFSGLLKRVCSRTELDLRPVLETVTCDLMEVAMSAVIEWPVAPTLISVLSSLLVQHLGQNSSSNCSAGASRNSDLTSKLIYLDTLTTLAIGLKRNFPTSSFGFGRSYKDGLPDHHVDGNSVAGEPDSRIADAVAQTQLVGFLSSPMSVMHHWFLEPGVTPSNIDSLVSVTGTQLRQLHDEIMKWVRLEYADFLILTAQRFYLASWLSECTRELGDVAGNASKPPPDSVNSRSVTKNVRELEQIRHQLLSELAMTHHTAPNSIPWLTGSRHSGSAVVGSSSLSSPTYGGRPNSRSGTGGYRSGGCSTPNRTVTFGGSILAPNASAQRFVYHAHTRHLNSQYRLRLSAHVHWSARKLQLAHPISPGFDKLFGIICRLVGEPSVPLRTKALRCLASTVELDPNLFAGPAAKLPSEVCDNVSRVPAWLRDLPRLVHARLLDNSTAVREAAVDLVSRLLIARPRLLSEYYPMLAERVLDKGVSVRKRAIRCFRDLLTVNWSGEGSHSAPRRARYKEGLLLTRQHGVEMCLKLIRRLHDDEESIQKLVIELFHNLWFTPIPSSNTIASKLLDRRITNLSGVISVLRSGSFDMLEAFLKQILTTSDPTKEELLESACVQLVDRLLILVKRLSSSQQHSTKIPKHKKVPHSYTNTALPPPTLQCLLASLHLISRCKPSLLRSHCKFFVDLLHRSPTVPSNNSAVSSGSQTAPAEPCVSSSGGTSMDVQCLFHLISVIEMTLVSFTSGVKVDSSFTDLDLPDGITLNKLHDLERNLVRLIQRQGRVVVDSSLSCLAMLTNRVLKDHAQVAVCFGQFYGLLTNLSFSLRKALSTKVTSTSTVSSRTRPSVLRALYTVGLMCKHFEIEDLMTTTDRVASSNSNVLDEVVDTLMLFAEYAAAPVPADAASEDNGSGRTSQYTMNDPDLCRKAVMGLGFVLSRHDHLLCTKRVRTFLSRFFTMDHASLPSVSSMKSSTFHEMQCIVLDNLTHYLMETERQMVADNCLWHSVHKTESLKEIADGRSGHGSAVAQDYLPIVLNYCALTPSSNVRTSALGFVSVVMRQGLVQPTQALPFLICMQTDPDSSNRSRASHLLVEAERKMPGFVTIHVGVGFRMSYYMHLLLRITTLETSGHLTHIPLVRGFNASDASCSPCGPLSSNSQPMALNHGVYAMLRSNRQSRRSLISSILSLFHLNQKQPESHFEFTLSSLLPPIVWRLPLGQLVFLADQLTHFPYTVIDEVFYVAFTVERLVSDCGPSLIRTMQQALLSSMLVDRERVNPVESETLLLNLLDAAETKLCNKPEKLRCSSTVDGSATVRCEDDSITAEWDDRGQLLRLFARVAPSTVRQQAIEAMFHTGPICFLLLAIRAHLREFYGVTDSKLKDYSPSDPVKQWDKPIQTTKKSAPGQQSLALPSFVLQCMKNPHWLDLTELPSDAFVLAHFIRLRYQLLALEGGQSEELNCVDGAAVSGNNRGGDTVGTLSSTVPMREEQPITTEKYRIMNAAERKIFDSPSKASSSADVSSTVPPMLQPEGAVPQEMRAKHPSSPSKVRSAEHTTSSKGTKAHHSLSSSSSRPNAAKKRKARSPSTSSLGSTSSSSSALVNKNIVSQAGAMRMPSSSVSSLQNRKEKARSILRERSTRDSNEREHPSEHHNERPLPRPISRHLSSSSDLDSEGSETRVPSGLADSKHKPASASHHSRKDATRSSAVSDNAPHRAQSSTQHCRTKIQQKHHTLPTVGTRVIEQGTEPKKSKVIGQKSKVRTECERTKHGSQSTHRPVGTAGAVRSLAPLPEAMMHSSHASRSGQPKPSVNKAKSKLSLSSSHAYKSVALESTKVIDKMRGSPLGPSSARSTYHHSMSKAIQNKRPQRVRRLSGSSSSSEDSVRKDSSSLSSSSVSSVSTPSDCSTFSGPSSPAGASPTAKPKKSRKVMR</sequence>
<dbReference type="InterPro" id="IPR024986">
    <property type="entry name" value="Nipped-B_C"/>
</dbReference>
<dbReference type="InterPro" id="IPR033031">
    <property type="entry name" value="Scc2/Nipped-B"/>
</dbReference>
<feature type="compositionally biased region" description="Polar residues" evidence="2">
    <location>
        <begin position="93"/>
        <end position="102"/>
    </location>
</feature>
<evidence type="ECO:0000256" key="1">
    <source>
        <dbReference type="RuleBase" id="RU364107"/>
    </source>
</evidence>
<feature type="region of interest" description="Disordered" evidence="2">
    <location>
        <begin position="504"/>
        <end position="621"/>
    </location>
</feature>
<organism evidence="4 5">
    <name type="scientific">Opisthorchis felineus</name>
    <dbReference type="NCBI Taxonomy" id="147828"/>
    <lineage>
        <taxon>Eukaryota</taxon>
        <taxon>Metazoa</taxon>
        <taxon>Spiralia</taxon>
        <taxon>Lophotrochozoa</taxon>
        <taxon>Platyhelminthes</taxon>
        <taxon>Trematoda</taxon>
        <taxon>Digenea</taxon>
        <taxon>Opisthorchiida</taxon>
        <taxon>Opisthorchiata</taxon>
        <taxon>Opisthorchiidae</taxon>
        <taxon>Opisthorchis</taxon>
    </lineage>
</organism>
<feature type="region of interest" description="Disordered" evidence="2">
    <location>
        <begin position="1"/>
        <end position="28"/>
    </location>
</feature>
<feature type="region of interest" description="Disordered" evidence="2">
    <location>
        <begin position="653"/>
        <end position="680"/>
    </location>
</feature>
<dbReference type="PANTHER" id="PTHR21704:SF18">
    <property type="entry name" value="NIPPED-B-LIKE PROTEIN"/>
    <property type="match status" value="1"/>
</dbReference>
<gene>
    <name evidence="4" type="ORF">CRM22_000640</name>
</gene>
<feature type="compositionally biased region" description="Polar residues" evidence="2">
    <location>
        <begin position="562"/>
        <end position="583"/>
    </location>
</feature>
<dbReference type="SUPFAM" id="SSF48371">
    <property type="entry name" value="ARM repeat"/>
    <property type="match status" value="1"/>
</dbReference>
<dbReference type="EMBL" id="SJOL01001273">
    <property type="protein sequence ID" value="TGZ75012.1"/>
    <property type="molecule type" value="Genomic_DNA"/>
</dbReference>
<feature type="compositionally biased region" description="Low complexity" evidence="2">
    <location>
        <begin position="3118"/>
        <end position="3129"/>
    </location>
</feature>
<feature type="region of interest" description="Disordered" evidence="2">
    <location>
        <begin position="1590"/>
        <end position="1617"/>
    </location>
</feature>
<feature type="region of interest" description="Disordered" evidence="2">
    <location>
        <begin position="1253"/>
        <end position="1275"/>
    </location>
</feature>
<evidence type="ECO:0000313" key="5">
    <source>
        <dbReference type="Proteomes" id="UP000308267"/>
    </source>
</evidence>
<feature type="compositionally biased region" description="Basic and acidic residues" evidence="2">
    <location>
        <begin position="63"/>
        <end position="80"/>
    </location>
</feature>
<dbReference type="InterPro" id="IPR016024">
    <property type="entry name" value="ARM-type_fold"/>
</dbReference>
<feature type="compositionally biased region" description="Polar residues" evidence="2">
    <location>
        <begin position="399"/>
        <end position="409"/>
    </location>
</feature>
<feature type="compositionally biased region" description="Basic residues" evidence="2">
    <location>
        <begin position="3025"/>
        <end position="3035"/>
    </location>
</feature>
<proteinExistence type="inferred from homology"/>
<feature type="compositionally biased region" description="Low complexity" evidence="2">
    <location>
        <begin position="2869"/>
        <end position="2878"/>
    </location>
</feature>
<feature type="compositionally biased region" description="Polar residues" evidence="2">
    <location>
        <begin position="118"/>
        <end position="128"/>
    </location>
</feature>
<feature type="compositionally biased region" description="Low complexity" evidence="2">
    <location>
        <begin position="747"/>
        <end position="756"/>
    </location>
</feature>
<feature type="compositionally biased region" description="Polar residues" evidence="2">
    <location>
        <begin position="3100"/>
        <end position="3110"/>
    </location>
</feature>
<feature type="compositionally biased region" description="Low complexity" evidence="2">
    <location>
        <begin position="3190"/>
        <end position="3222"/>
    </location>
</feature>
<feature type="region of interest" description="Disordered" evidence="2">
    <location>
        <begin position="40"/>
        <end position="194"/>
    </location>
</feature>
<feature type="compositionally biased region" description="Low complexity" evidence="2">
    <location>
        <begin position="374"/>
        <end position="392"/>
    </location>
</feature>
<feature type="compositionally biased region" description="Basic and acidic residues" evidence="2">
    <location>
        <begin position="2927"/>
        <end position="2959"/>
    </location>
</feature>
<dbReference type="InterPro" id="IPR011989">
    <property type="entry name" value="ARM-like"/>
</dbReference>
<feature type="compositionally biased region" description="Polar residues" evidence="2">
    <location>
        <begin position="1"/>
        <end position="16"/>
    </location>
</feature>
<dbReference type="Gene3D" id="1.25.10.10">
    <property type="entry name" value="Leucine-rich Repeat Variant"/>
    <property type="match status" value="1"/>
</dbReference>
<comment type="caution">
    <text evidence="4">The sequence shown here is derived from an EMBL/GenBank/DDBJ whole genome shotgun (WGS) entry which is preliminary data.</text>
</comment>
<feature type="compositionally biased region" description="Low complexity" evidence="2">
    <location>
        <begin position="605"/>
        <end position="618"/>
    </location>
</feature>
<feature type="compositionally biased region" description="Low complexity" evidence="2">
    <location>
        <begin position="2887"/>
        <end position="2901"/>
    </location>
</feature>
<dbReference type="GO" id="GO:0003682">
    <property type="term" value="F:chromatin binding"/>
    <property type="evidence" value="ECO:0007669"/>
    <property type="project" value="TreeGrafter"/>
</dbReference>
<evidence type="ECO:0000313" key="4">
    <source>
        <dbReference type="EMBL" id="TGZ75012.1"/>
    </source>
</evidence>
<feature type="region of interest" description="Disordered" evidence="2">
    <location>
        <begin position="1173"/>
        <end position="1192"/>
    </location>
</feature>
<dbReference type="GO" id="GO:0061775">
    <property type="term" value="F:cohesin loader activity"/>
    <property type="evidence" value="ECO:0007669"/>
    <property type="project" value="InterPro"/>
</dbReference>
<dbReference type="GO" id="GO:0071169">
    <property type="term" value="P:establishment of protein localization to chromatin"/>
    <property type="evidence" value="ECO:0007669"/>
    <property type="project" value="TreeGrafter"/>
</dbReference>
<accession>A0A4S2MEG2</accession>
<dbReference type="STRING" id="147828.A0A4S2MEG2"/>
<feature type="compositionally biased region" description="Basic and acidic residues" evidence="2">
    <location>
        <begin position="105"/>
        <end position="117"/>
    </location>
</feature>
<feature type="compositionally biased region" description="Low complexity" evidence="2">
    <location>
        <begin position="1590"/>
        <end position="1608"/>
    </location>
</feature>
<feature type="compositionally biased region" description="Polar residues" evidence="2">
    <location>
        <begin position="302"/>
        <end position="323"/>
    </location>
</feature>
<dbReference type="OrthoDB" id="418242at2759"/>
<reference evidence="4 5" key="1">
    <citation type="journal article" date="2019" name="BMC Genomics">
        <title>New insights from Opisthorchis felineus genome: update on genomics of the epidemiologically important liver flukes.</title>
        <authorList>
            <person name="Ershov N.I."/>
            <person name="Mordvinov V.A."/>
            <person name="Prokhortchouk E.B."/>
            <person name="Pakharukova M.Y."/>
            <person name="Gunbin K.V."/>
            <person name="Ustyantsev K."/>
            <person name="Genaev M.A."/>
            <person name="Blinov A.G."/>
            <person name="Mazur A."/>
            <person name="Boulygina E."/>
            <person name="Tsygankova S."/>
            <person name="Khrameeva E."/>
            <person name="Chekanov N."/>
            <person name="Fan G."/>
            <person name="Xiao A."/>
            <person name="Zhang H."/>
            <person name="Xu X."/>
            <person name="Yang H."/>
            <person name="Solovyev V."/>
            <person name="Lee S.M."/>
            <person name="Liu X."/>
            <person name="Afonnikov D.A."/>
            <person name="Skryabin K.G."/>
        </authorList>
    </citation>
    <scope>NUCLEOTIDE SEQUENCE [LARGE SCALE GENOMIC DNA]</scope>
    <source>
        <strain evidence="4">AK-0245</strain>
        <tissue evidence="4">Whole organism</tissue>
    </source>
</reference>
<feature type="domain" description="Sister chromatid cohesion C-terminal" evidence="3">
    <location>
        <begin position="2330"/>
        <end position="2552"/>
    </location>
</feature>
<comment type="similarity">
    <text evidence="1">Belongs to the SCC2/Nipped-B family.</text>
</comment>
<feature type="compositionally biased region" description="Polar residues" evidence="2">
    <location>
        <begin position="2847"/>
        <end position="2863"/>
    </location>
</feature>
<dbReference type="GO" id="GO:1990414">
    <property type="term" value="P:replication-born double-strand break repair via sister chromatid exchange"/>
    <property type="evidence" value="ECO:0007669"/>
    <property type="project" value="TreeGrafter"/>
</dbReference>
<dbReference type="Pfam" id="PF12830">
    <property type="entry name" value="Nipped-B_C"/>
    <property type="match status" value="1"/>
</dbReference>
<keyword evidence="5" id="KW-1185">Reference proteome</keyword>
<feature type="compositionally biased region" description="Low complexity" evidence="2">
    <location>
        <begin position="2812"/>
        <end position="2828"/>
    </location>
</feature>
<feature type="compositionally biased region" description="Basic and acidic residues" evidence="2">
    <location>
        <begin position="423"/>
        <end position="433"/>
    </location>
</feature>
<feature type="region of interest" description="Disordered" evidence="2">
    <location>
        <begin position="285"/>
        <end position="466"/>
    </location>
</feature>
<feature type="region of interest" description="Disordered" evidence="2">
    <location>
        <begin position="2811"/>
        <end position="3232"/>
    </location>
</feature>
<feature type="compositionally biased region" description="Low complexity" evidence="2">
    <location>
        <begin position="527"/>
        <end position="538"/>
    </location>
</feature>
<dbReference type="PANTHER" id="PTHR21704">
    <property type="entry name" value="NIPPED-B-LIKE PROTEIN DELANGIN SCC2-RELATED"/>
    <property type="match status" value="1"/>
</dbReference>
<dbReference type="GO" id="GO:0010468">
    <property type="term" value="P:regulation of gene expression"/>
    <property type="evidence" value="ECO:0007669"/>
    <property type="project" value="InterPro"/>
</dbReference>
<protein>
    <recommendedName>
        <fullName evidence="1">Nipped-B protein</fullName>
    </recommendedName>
</protein>
<keyword evidence="1" id="KW-0539">Nucleus</keyword>
<feature type="compositionally biased region" description="Basic residues" evidence="2">
    <location>
        <begin position="3223"/>
        <end position="3232"/>
    </location>
</feature>
<name>A0A4S2MEG2_OPIFE</name>
<comment type="subcellular location">
    <subcellularLocation>
        <location evidence="1">Nucleus</location>
    </subcellularLocation>
</comment>
<feature type="region of interest" description="Disordered" evidence="2">
    <location>
        <begin position="708"/>
        <end position="756"/>
    </location>
</feature>
<feature type="compositionally biased region" description="Low complexity" evidence="2">
    <location>
        <begin position="508"/>
        <end position="520"/>
    </location>
</feature>